<dbReference type="Pfam" id="PF02954">
    <property type="entry name" value="HTH_8"/>
    <property type="match status" value="1"/>
</dbReference>
<gene>
    <name evidence="6" type="ORF">GCM10022278_37860</name>
</gene>
<dbReference type="RefSeq" id="WP_344809351.1">
    <property type="nucleotide sequence ID" value="NZ_BAABBO010000021.1"/>
</dbReference>
<dbReference type="PANTHER" id="PTHR32071">
    <property type="entry name" value="TRANSCRIPTIONAL REGULATORY PROTEIN"/>
    <property type="match status" value="1"/>
</dbReference>
<dbReference type="Gene3D" id="1.10.8.60">
    <property type="match status" value="1"/>
</dbReference>
<evidence type="ECO:0000259" key="5">
    <source>
        <dbReference type="PROSITE" id="PS50045"/>
    </source>
</evidence>
<dbReference type="InterPro" id="IPR002197">
    <property type="entry name" value="HTH_Fis"/>
</dbReference>
<keyword evidence="3" id="KW-0805">Transcription regulation</keyword>
<evidence type="ECO:0000256" key="2">
    <source>
        <dbReference type="ARBA" id="ARBA00022840"/>
    </source>
</evidence>
<keyword evidence="7" id="KW-1185">Reference proteome</keyword>
<dbReference type="InterPro" id="IPR009057">
    <property type="entry name" value="Homeodomain-like_sf"/>
</dbReference>
<comment type="caution">
    <text evidence="6">The sequence shown here is derived from an EMBL/GenBank/DDBJ whole genome shotgun (WGS) entry which is preliminary data.</text>
</comment>
<dbReference type="Gene3D" id="1.10.10.60">
    <property type="entry name" value="Homeodomain-like"/>
    <property type="match status" value="1"/>
</dbReference>
<dbReference type="Gene3D" id="3.40.50.300">
    <property type="entry name" value="P-loop containing nucleotide triphosphate hydrolases"/>
    <property type="match status" value="1"/>
</dbReference>
<dbReference type="SMART" id="SM00382">
    <property type="entry name" value="AAA"/>
    <property type="match status" value="1"/>
</dbReference>
<protein>
    <recommendedName>
        <fullName evidence="5">Sigma-54 factor interaction domain-containing protein</fullName>
    </recommendedName>
</protein>
<dbReference type="CDD" id="cd00009">
    <property type="entry name" value="AAA"/>
    <property type="match status" value="1"/>
</dbReference>
<dbReference type="Pfam" id="PF25601">
    <property type="entry name" value="AAA_lid_14"/>
    <property type="match status" value="1"/>
</dbReference>
<dbReference type="InterPro" id="IPR027417">
    <property type="entry name" value="P-loop_NTPase"/>
</dbReference>
<dbReference type="PROSITE" id="PS50045">
    <property type="entry name" value="SIGMA54_INTERACT_4"/>
    <property type="match status" value="1"/>
</dbReference>
<dbReference type="InterPro" id="IPR002078">
    <property type="entry name" value="Sigma_54_int"/>
</dbReference>
<evidence type="ECO:0000313" key="6">
    <source>
        <dbReference type="EMBL" id="GAA3977528.1"/>
    </source>
</evidence>
<keyword evidence="1" id="KW-0547">Nucleotide-binding</keyword>
<dbReference type="SUPFAM" id="SSF52540">
    <property type="entry name" value="P-loop containing nucleoside triphosphate hydrolases"/>
    <property type="match status" value="1"/>
</dbReference>
<keyword evidence="4" id="KW-0804">Transcription</keyword>
<accession>A0ABP7Q6Y9</accession>
<dbReference type="SUPFAM" id="SSF46689">
    <property type="entry name" value="Homeodomain-like"/>
    <property type="match status" value="1"/>
</dbReference>
<dbReference type="InterPro" id="IPR003593">
    <property type="entry name" value="AAA+_ATPase"/>
</dbReference>
<dbReference type="Pfam" id="PF00158">
    <property type="entry name" value="Sigma54_activat"/>
    <property type="match status" value="1"/>
</dbReference>
<dbReference type="Proteomes" id="UP001501337">
    <property type="component" value="Unassembled WGS sequence"/>
</dbReference>
<dbReference type="InterPro" id="IPR058031">
    <property type="entry name" value="AAA_lid_NorR"/>
</dbReference>
<reference evidence="7" key="1">
    <citation type="journal article" date="2019" name="Int. J. Syst. Evol. Microbiol.">
        <title>The Global Catalogue of Microorganisms (GCM) 10K type strain sequencing project: providing services to taxonomists for standard genome sequencing and annotation.</title>
        <authorList>
            <consortium name="The Broad Institute Genomics Platform"/>
            <consortium name="The Broad Institute Genome Sequencing Center for Infectious Disease"/>
            <person name="Wu L."/>
            <person name="Ma J."/>
        </authorList>
    </citation>
    <scope>NUCLEOTIDE SEQUENCE [LARGE SCALE GENOMIC DNA]</scope>
    <source>
        <strain evidence="7">JCM 17555</strain>
    </source>
</reference>
<evidence type="ECO:0000256" key="4">
    <source>
        <dbReference type="ARBA" id="ARBA00023163"/>
    </source>
</evidence>
<feature type="domain" description="Sigma-54 factor interaction" evidence="5">
    <location>
        <begin position="192"/>
        <end position="423"/>
    </location>
</feature>
<evidence type="ECO:0000313" key="7">
    <source>
        <dbReference type="Proteomes" id="UP001501337"/>
    </source>
</evidence>
<organism evidence="6 7">
    <name type="scientific">Allohahella marinimesophila</name>
    <dbReference type="NCBI Taxonomy" id="1054972"/>
    <lineage>
        <taxon>Bacteria</taxon>
        <taxon>Pseudomonadati</taxon>
        <taxon>Pseudomonadota</taxon>
        <taxon>Gammaproteobacteria</taxon>
        <taxon>Oceanospirillales</taxon>
        <taxon>Hahellaceae</taxon>
        <taxon>Allohahella</taxon>
    </lineage>
</organism>
<dbReference type="EMBL" id="BAABBO010000021">
    <property type="protein sequence ID" value="GAA3977528.1"/>
    <property type="molecule type" value="Genomic_DNA"/>
</dbReference>
<keyword evidence="2" id="KW-0067">ATP-binding</keyword>
<proteinExistence type="predicted"/>
<evidence type="ECO:0000256" key="1">
    <source>
        <dbReference type="ARBA" id="ARBA00022741"/>
    </source>
</evidence>
<sequence>MSVRKKKVLVTWLGRADCNIAEAQDPEAREIKGCGPIAEAIRNIRFHEVYILFDVELYKRQPAYQTFLEDWLADFPGRKDLKLKFIDTGLAFPADHSEIYRALTHAMKQFESEKTHLDLYMHLSPGTPQMAAVSMLVGKTKFRATFIQTYFKKFEIVDIPFDISAEYKPSRARSAVNLLAQDAPLDAAFGDIRTKNPEMMRIMDKSRKLARSDCATLILGETGTGKELFAKAIHNASKRAGNKLVTVNCGAISESLIESELFGHEKGAFTGAIAQKIGFFEEASGSTIFLDEFGELPLKAQVQLLRVLQNGEFNRVGSAESQHTNVRVIAATNRDLTAEVVAGRFRADLFHRVAVGILKLPPLRERGGDMKLIANFELEKINGELEESNEYRKLSPGAENVIYHHAWPGNIRELQGALRRASLWTASPEIDEETMRDSILEMPGAQFGHTHPLDLEKPVELDSILNEVSIQYFEAALEKTGGNKAKAARLLGLGSSTTLNNRMVKAGLDPK</sequence>
<evidence type="ECO:0000256" key="3">
    <source>
        <dbReference type="ARBA" id="ARBA00023015"/>
    </source>
</evidence>
<name>A0ABP7Q6Y9_9GAMM</name>